<dbReference type="InterPro" id="IPR020568">
    <property type="entry name" value="Ribosomal_Su5_D2-typ_SF"/>
</dbReference>
<dbReference type="InterPro" id="IPR000640">
    <property type="entry name" value="EFG_V-like"/>
</dbReference>
<dbReference type="InterPro" id="IPR047872">
    <property type="entry name" value="EFG_IV"/>
</dbReference>
<dbReference type="CDD" id="cd03713">
    <property type="entry name" value="EFG_mtEFG_C"/>
    <property type="match status" value="1"/>
</dbReference>
<dbReference type="Pfam" id="PF00009">
    <property type="entry name" value="GTP_EFTU"/>
    <property type="match status" value="1"/>
</dbReference>
<dbReference type="OrthoDB" id="9804431at2"/>
<dbReference type="Gene3D" id="2.40.30.10">
    <property type="entry name" value="Translation factors"/>
    <property type="match status" value="1"/>
</dbReference>
<dbReference type="GO" id="GO:0003924">
    <property type="term" value="F:GTPase activity"/>
    <property type="evidence" value="ECO:0007669"/>
    <property type="project" value="InterPro"/>
</dbReference>
<dbReference type="CDD" id="cd01434">
    <property type="entry name" value="EFG_mtEFG1_IV"/>
    <property type="match status" value="1"/>
</dbReference>
<dbReference type="FunFam" id="3.30.70.240:FF:000001">
    <property type="entry name" value="Elongation factor G"/>
    <property type="match status" value="1"/>
</dbReference>
<dbReference type="InterPro" id="IPR027417">
    <property type="entry name" value="P-loop_NTPase"/>
</dbReference>
<dbReference type="AlphaFoldDB" id="A0A369BEL8"/>
<dbReference type="GO" id="GO:0005525">
    <property type="term" value="F:GTP binding"/>
    <property type="evidence" value="ECO:0007669"/>
    <property type="project" value="UniProtKB-UniRule"/>
</dbReference>
<dbReference type="InterPro" id="IPR053905">
    <property type="entry name" value="EF-G-like_DII"/>
</dbReference>
<dbReference type="NCBIfam" id="TIGR00484">
    <property type="entry name" value="EF-G"/>
    <property type="match status" value="1"/>
</dbReference>
<gene>
    <name evidence="7" type="ORF">DFR58_104212</name>
</gene>
<dbReference type="RefSeq" id="WP_114296776.1">
    <property type="nucleotide sequence ID" value="NZ_QPJT01000004.1"/>
</dbReference>
<feature type="domain" description="Tr-type G" evidence="6">
    <location>
        <begin position="7"/>
        <end position="278"/>
    </location>
</feature>
<dbReference type="InterPro" id="IPR035647">
    <property type="entry name" value="EFG_III/V"/>
</dbReference>
<protein>
    <recommendedName>
        <fullName evidence="2 5">Elongation factor G</fullName>
    </recommendedName>
</protein>
<dbReference type="PROSITE" id="PS51722">
    <property type="entry name" value="G_TR_2"/>
    <property type="match status" value="1"/>
</dbReference>
<dbReference type="Pfam" id="PF14492">
    <property type="entry name" value="EFG_III"/>
    <property type="match status" value="1"/>
</dbReference>
<proteinExistence type="inferred from homology"/>
<dbReference type="NCBIfam" id="NF009891">
    <property type="entry name" value="PRK13351.1-1"/>
    <property type="match status" value="1"/>
</dbReference>
<dbReference type="Gene3D" id="3.30.70.240">
    <property type="match status" value="1"/>
</dbReference>
<dbReference type="PRINTS" id="PR00315">
    <property type="entry name" value="ELONGATNFCT"/>
</dbReference>
<comment type="caution">
    <text evidence="7">The sequence shown here is derived from an EMBL/GenBank/DDBJ whole genome shotgun (WGS) entry which is preliminary data.</text>
</comment>
<dbReference type="SUPFAM" id="SSF50447">
    <property type="entry name" value="Translation proteins"/>
    <property type="match status" value="1"/>
</dbReference>
<accession>A0A369BEL8</accession>
<dbReference type="Gene3D" id="3.30.230.10">
    <property type="match status" value="1"/>
</dbReference>
<evidence type="ECO:0000313" key="7">
    <source>
        <dbReference type="EMBL" id="RCX18937.1"/>
    </source>
</evidence>
<dbReference type="NCBIfam" id="NF009381">
    <property type="entry name" value="PRK12740.1-5"/>
    <property type="match status" value="1"/>
</dbReference>
<organism evidence="7 8">
    <name type="scientific">Anaerobacterium chartisolvens</name>
    <dbReference type="NCBI Taxonomy" id="1297424"/>
    <lineage>
        <taxon>Bacteria</taxon>
        <taxon>Bacillati</taxon>
        <taxon>Bacillota</taxon>
        <taxon>Clostridia</taxon>
        <taxon>Eubacteriales</taxon>
        <taxon>Oscillospiraceae</taxon>
        <taxon>Anaerobacterium</taxon>
    </lineage>
</organism>
<dbReference type="CDD" id="cd04088">
    <property type="entry name" value="EFG_mtEFG_II"/>
    <property type="match status" value="1"/>
</dbReference>
<evidence type="ECO:0000256" key="5">
    <source>
        <dbReference type="NCBIfam" id="TIGR00484"/>
    </source>
</evidence>
<dbReference type="PANTHER" id="PTHR43261:SF6">
    <property type="entry name" value="ELONGATION FACTOR G-LIKE PROTEIN"/>
    <property type="match status" value="1"/>
</dbReference>
<dbReference type="Proteomes" id="UP000253034">
    <property type="component" value="Unassembled WGS sequence"/>
</dbReference>
<dbReference type="SUPFAM" id="SSF52540">
    <property type="entry name" value="P-loop containing nucleoside triphosphate hydrolases"/>
    <property type="match status" value="1"/>
</dbReference>
<sequence length="696" mass="76245">MKEYAVEKIRDICLLGHGGSGKTTSAEAMLFNTGVLDRLGRVVDGTATTDYDPEEIRRKTSVSTAIAACEWKDHKINIIDTPGYFDFVGEVKQGIRVADSALILVSGKSGVAVGTEKAWSYTLEQRIPKMIFINKMDEQNSDFFKVYGQLTDTFGKGMVAFDMPIVEGGKFVGIVDVINMKAKRFNGDTLVDTAIPVALNDRITELKDSLNEIIAETDEQLMEKFFSGEEFTQEEILRALRAGIADGSVVPVFCGSALSNLGIQPLMEAIIQYMPSPADKPAVEGENPAGGDRAKMSTSFDAPFSALVFKTVADPFVGKISLFRVYSGTLKSDSSVFNASSQKSERVGSLFIMRGKKQIPVGKLCAGDIGGVSKLQSTNTNDTLCSQSNQIVLDKIVFPEPAISMAVEPKAKGDEEKISSGLHKLQDEDPTFKVSINSETHQTLISGVGEQHLDVIVSKLKAKFGVSVNLTVPKVPYRETIKKKVKVEGKHKKQSGGHGQYGHVWMEFEPGESEDLTFQEKIFGGSVPRQYHPAVEKGLKEAITRGVLAGFPVVNLKATLVDGSYHDVDSSEMAFKVAARLAYKKGIPLASPVLLEPIAHVEVYVPDSYMGDIIGDLNKKRGRILGMNPHQGNIQQVVAEVPQSEMAKYANDLRSMTQGRGYFKLWFERYEEAPPLVSNKVIEEAKKHMVEEDYGE</sequence>
<keyword evidence="3" id="KW-0547">Nucleotide-binding</keyword>
<dbReference type="GO" id="GO:0003746">
    <property type="term" value="F:translation elongation factor activity"/>
    <property type="evidence" value="ECO:0007669"/>
    <property type="project" value="UniProtKB-UniRule"/>
</dbReference>
<dbReference type="Gene3D" id="3.30.70.870">
    <property type="entry name" value="Elongation Factor G (Translational Gtpase), domain 3"/>
    <property type="match status" value="1"/>
</dbReference>
<dbReference type="PANTHER" id="PTHR43261">
    <property type="entry name" value="TRANSLATION ELONGATION FACTOR G-RELATED"/>
    <property type="match status" value="1"/>
</dbReference>
<dbReference type="NCBIfam" id="TIGR00231">
    <property type="entry name" value="small_GTP"/>
    <property type="match status" value="1"/>
</dbReference>
<dbReference type="InterPro" id="IPR035649">
    <property type="entry name" value="EFG_V"/>
</dbReference>
<keyword evidence="4" id="KW-0342">GTP-binding</keyword>
<dbReference type="InterPro" id="IPR009022">
    <property type="entry name" value="EFG_III"/>
</dbReference>
<dbReference type="Pfam" id="PF00679">
    <property type="entry name" value="EFG_C"/>
    <property type="match status" value="1"/>
</dbReference>
<evidence type="ECO:0000256" key="4">
    <source>
        <dbReference type="ARBA" id="ARBA00023134"/>
    </source>
</evidence>
<dbReference type="SUPFAM" id="SSF54980">
    <property type="entry name" value="EF-G C-terminal domain-like"/>
    <property type="match status" value="2"/>
</dbReference>
<dbReference type="GO" id="GO:0032790">
    <property type="term" value="P:ribosome disassembly"/>
    <property type="evidence" value="ECO:0007669"/>
    <property type="project" value="TreeGrafter"/>
</dbReference>
<dbReference type="FunFam" id="2.40.30.10:FF:000006">
    <property type="entry name" value="Elongation factor G"/>
    <property type="match status" value="1"/>
</dbReference>
<dbReference type="InterPro" id="IPR004540">
    <property type="entry name" value="Transl_elong_EFG/EF2"/>
</dbReference>
<evidence type="ECO:0000259" key="6">
    <source>
        <dbReference type="PROSITE" id="PS51722"/>
    </source>
</evidence>
<dbReference type="CDD" id="cd04170">
    <property type="entry name" value="EF-G_bact"/>
    <property type="match status" value="1"/>
</dbReference>
<dbReference type="InterPro" id="IPR009000">
    <property type="entry name" value="Transl_B-barrel_sf"/>
</dbReference>
<evidence type="ECO:0000256" key="3">
    <source>
        <dbReference type="ARBA" id="ARBA00022741"/>
    </source>
</evidence>
<evidence type="ECO:0000313" key="8">
    <source>
        <dbReference type="Proteomes" id="UP000253034"/>
    </source>
</evidence>
<reference evidence="7 8" key="1">
    <citation type="submission" date="2018-07" db="EMBL/GenBank/DDBJ databases">
        <title>Genomic Encyclopedia of Type Strains, Phase IV (KMG-IV): sequencing the most valuable type-strain genomes for metagenomic binning, comparative biology and taxonomic classification.</title>
        <authorList>
            <person name="Goeker M."/>
        </authorList>
    </citation>
    <scope>NUCLEOTIDE SEQUENCE [LARGE SCALE GENOMIC DNA]</scope>
    <source>
        <strain evidence="7 8">DSM 27016</strain>
    </source>
</reference>
<dbReference type="Gene3D" id="3.40.50.300">
    <property type="entry name" value="P-loop containing nucleotide triphosphate hydrolases"/>
    <property type="match status" value="1"/>
</dbReference>
<dbReference type="InterPro" id="IPR014721">
    <property type="entry name" value="Ribsml_uS5_D2-typ_fold_subgr"/>
</dbReference>
<dbReference type="SMART" id="SM00838">
    <property type="entry name" value="EFG_C"/>
    <property type="match status" value="1"/>
</dbReference>
<dbReference type="InterPro" id="IPR000795">
    <property type="entry name" value="T_Tr_GTP-bd_dom"/>
</dbReference>
<dbReference type="SUPFAM" id="SSF54211">
    <property type="entry name" value="Ribosomal protein S5 domain 2-like"/>
    <property type="match status" value="1"/>
</dbReference>
<keyword evidence="7" id="KW-0251">Elongation factor</keyword>
<dbReference type="InterPro" id="IPR005225">
    <property type="entry name" value="Small_GTP-bd"/>
</dbReference>
<keyword evidence="7" id="KW-0648">Protein biosynthesis</keyword>
<dbReference type="NCBIfam" id="NF009379">
    <property type="entry name" value="PRK12740.1-3"/>
    <property type="match status" value="1"/>
</dbReference>
<dbReference type="EMBL" id="QPJT01000004">
    <property type="protein sequence ID" value="RCX18937.1"/>
    <property type="molecule type" value="Genomic_DNA"/>
</dbReference>
<dbReference type="InterPro" id="IPR041095">
    <property type="entry name" value="EFG_II"/>
</dbReference>
<dbReference type="Pfam" id="PF03764">
    <property type="entry name" value="EFG_IV"/>
    <property type="match status" value="1"/>
</dbReference>
<name>A0A369BEL8_9FIRM</name>
<comment type="similarity">
    <text evidence="1">Belongs to the TRAFAC class translation factor GTPase superfamily. Classic translation factor GTPase family. EF-G/EF-2 subfamily.</text>
</comment>
<dbReference type="InterPro" id="IPR005517">
    <property type="entry name" value="Transl_elong_EFG/EF2_IV"/>
</dbReference>
<keyword evidence="8" id="KW-1185">Reference proteome</keyword>
<evidence type="ECO:0000256" key="2">
    <source>
        <dbReference type="ARBA" id="ARBA00017872"/>
    </source>
</evidence>
<dbReference type="CDD" id="cd16262">
    <property type="entry name" value="EFG_III"/>
    <property type="match status" value="1"/>
</dbReference>
<dbReference type="SMART" id="SM00889">
    <property type="entry name" value="EFG_IV"/>
    <property type="match status" value="1"/>
</dbReference>
<dbReference type="Pfam" id="PF22042">
    <property type="entry name" value="EF-G_D2"/>
    <property type="match status" value="1"/>
</dbReference>
<evidence type="ECO:0000256" key="1">
    <source>
        <dbReference type="ARBA" id="ARBA00005870"/>
    </source>
</evidence>
<dbReference type="FunFam" id="3.30.230.10:FF:000003">
    <property type="entry name" value="Elongation factor G"/>
    <property type="match status" value="1"/>
</dbReference>